<evidence type="ECO:0000256" key="3">
    <source>
        <dbReference type="ARBA" id="ARBA00023082"/>
    </source>
</evidence>
<dbReference type="EMBL" id="FUWY01000005">
    <property type="protein sequence ID" value="SJZ83736.1"/>
    <property type="molecule type" value="Genomic_DNA"/>
</dbReference>
<keyword evidence="8" id="KW-1185">Reference proteome</keyword>
<dbReference type="GO" id="GO:0006352">
    <property type="term" value="P:DNA-templated transcription initiation"/>
    <property type="evidence" value="ECO:0007669"/>
    <property type="project" value="InterPro"/>
</dbReference>
<organism evidence="7 8">
    <name type="scientific">Anaerorhabdus furcosa</name>
    <dbReference type="NCBI Taxonomy" id="118967"/>
    <lineage>
        <taxon>Bacteria</taxon>
        <taxon>Bacillati</taxon>
        <taxon>Bacillota</taxon>
        <taxon>Erysipelotrichia</taxon>
        <taxon>Erysipelotrichales</taxon>
        <taxon>Erysipelotrichaceae</taxon>
        <taxon>Anaerorhabdus</taxon>
    </lineage>
</organism>
<evidence type="ECO:0000259" key="5">
    <source>
        <dbReference type="Pfam" id="PF04542"/>
    </source>
</evidence>
<protein>
    <submittedName>
        <fullName evidence="7">RNA polymerase sigma-70 factor, ECF subfamily</fullName>
    </submittedName>
</protein>
<dbReference type="Gene3D" id="1.10.1740.10">
    <property type="match status" value="1"/>
</dbReference>
<evidence type="ECO:0000259" key="6">
    <source>
        <dbReference type="Pfam" id="PF08281"/>
    </source>
</evidence>
<dbReference type="GO" id="GO:0016987">
    <property type="term" value="F:sigma factor activity"/>
    <property type="evidence" value="ECO:0007669"/>
    <property type="project" value="UniProtKB-KW"/>
</dbReference>
<dbReference type="Pfam" id="PF04542">
    <property type="entry name" value="Sigma70_r2"/>
    <property type="match status" value="1"/>
</dbReference>
<evidence type="ECO:0000313" key="7">
    <source>
        <dbReference type="EMBL" id="SJZ83736.1"/>
    </source>
</evidence>
<dbReference type="SUPFAM" id="SSF88946">
    <property type="entry name" value="Sigma2 domain of RNA polymerase sigma factors"/>
    <property type="match status" value="1"/>
</dbReference>
<dbReference type="Proteomes" id="UP000243297">
    <property type="component" value="Unassembled WGS sequence"/>
</dbReference>
<evidence type="ECO:0000256" key="4">
    <source>
        <dbReference type="ARBA" id="ARBA00023163"/>
    </source>
</evidence>
<dbReference type="InterPro" id="IPR013324">
    <property type="entry name" value="RNA_pol_sigma_r3/r4-like"/>
</dbReference>
<dbReference type="GO" id="GO:0003677">
    <property type="term" value="F:DNA binding"/>
    <property type="evidence" value="ECO:0007669"/>
    <property type="project" value="InterPro"/>
</dbReference>
<dbReference type="InterPro" id="IPR014284">
    <property type="entry name" value="RNA_pol_sigma-70_dom"/>
</dbReference>
<sequence length="167" mass="19816">MLSEEQVERAIDLYANDVRRLCFIYCKSEADVDDIFQNVFIKYYKLDEPFTDPTYEKAWILRVTINACKDLFKSWFRKNAELTDDFSQFSIDPKDSDGELILEVRKLRKEYATVIYLYYYEEYSLKEIAAICNASINTISSRLQRARKELKKRLGGEILNEENEAIR</sequence>
<dbReference type="STRING" id="118967.SAMN02745191_1769"/>
<dbReference type="OrthoDB" id="9780326at2"/>
<dbReference type="SUPFAM" id="SSF88659">
    <property type="entry name" value="Sigma3 and sigma4 domains of RNA polymerase sigma factors"/>
    <property type="match status" value="1"/>
</dbReference>
<keyword evidence="2" id="KW-0805">Transcription regulation</keyword>
<dbReference type="InterPro" id="IPR036388">
    <property type="entry name" value="WH-like_DNA-bd_sf"/>
</dbReference>
<keyword evidence="4" id="KW-0804">Transcription</keyword>
<keyword evidence="3" id="KW-0731">Sigma factor</keyword>
<evidence type="ECO:0000256" key="2">
    <source>
        <dbReference type="ARBA" id="ARBA00023015"/>
    </source>
</evidence>
<dbReference type="RefSeq" id="WP_078712175.1">
    <property type="nucleotide sequence ID" value="NZ_FUWY01000005.1"/>
</dbReference>
<dbReference type="InterPro" id="IPR013249">
    <property type="entry name" value="RNA_pol_sigma70_r4_t2"/>
</dbReference>
<gene>
    <name evidence="7" type="ORF">SAMN02745191_1769</name>
</gene>
<comment type="similarity">
    <text evidence="1">Belongs to the sigma-70 factor family. ECF subfamily.</text>
</comment>
<dbReference type="InterPro" id="IPR039425">
    <property type="entry name" value="RNA_pol_sigma-70-like"/>
</dbReference>
<dbReference type="Gene3D" id="1.10.10.10">
    <property type="entry name" value="Winged helix-like DNA-binding domain superfamily/Winged helix DNA-binding domain"/>
    <property type="match status" value="1"/>
</dbReference>
<feature type="domain" description="RNA polymerase sigma-70 region 2" evidence="5">
    <location>
        <begin position="12"/>
        <end position="73"/>
    </location>
</feature>
<feature type="domain" description="RNA polymerase sigma factor 70 region 4 type 2" evidence="6">
    <location>
        <begin position="100"/>
        <end position="150"/>
    </location>
</feature>
<dbReference type="InterPro" id="IPR007627">
    <property type="entry name" value="RNA_pol_sigma70_r2"/>
</dbReference>
<dbReference type="NCBIfam" id="TIGR02937">
    <property type="entry name" value="sigma70-ECF"/>
    <property type="match status" value="1"/>
</dbReference>
<proteinExistence type="inferred from homology"/>
<accession>A0A1T4NXH7</accession>
<evidence type="ECO:0000313" key="8">
    <source>
        <dbReference type="Proteomes" id="UP000243297"/>
    </source>
</evidence>
<evidence type="ECO:0000256" key="1">
    <source>
        <dbReference type="ARBA" id="ARBA00010641"/>
    </source>
</evidence>
<reference evidence="8" key="1">
    <citation type="submission" date="2017-02" db="EMBL/GenBank/DDBJ databases">
        <authorList>
            <person name="Varghese N."/>
            <person name="Submissions S."/>
        </authorList>
    </citation>
    <scope>NUCLEOTIDE SEQUENCE [LARGE SCALE GENOMIC DNA]</scope>
    <source>
        <strain evidence="8">ATCC 25662</strain>
    </source>
</reference>
<dbReference type="AlphaFoldDB" id="A0A1T4NXH7"/>
<dbReference type="PANTHER" id="PTHR43133">
    <property type="entry name" value="RNA POLYMERASE ECF-TYPE SIGMA FACTO"/>
    <property type="match status" value="1"/>
</dbReference>
<dbReference type="PANTHER" id="PTHR43133:SF60">
    <property type="entry name" value="RNA POLYMERASE SIGMA FACTOR SIGV"/>
    <property type="match status" value="1"/>
</dbReference>
<dbReference type="Pfam" id="PF08281">
    <property type="entry name" value="Sigma70_r4_2"/>
    <property type="match status" value="1"/>
</dbReference>
<dbReference type="InterPro" id="IPR013325">
    <property type="entry name" value="RNA_pol_sigma_r2"/>
</dbReference>
<name>A0A1T4NXH7_9FIRM</name>